<reference evidence="1 2" key="1">
    <citation type="submission" date="2017-08" db="EMBL/GenBank/DDBJ databases">
        <title>Infants hospitalized years apart are colonized by the same room-sourced microbial strains.</title>
        <authorList>
            <person name="Brooks B."/>
            <person name="Olm M.R."/>
            <person name="Firek B.A."/>
            <person name="Baker R."/>
            <person name="Thomas B.C."/>
            <person name="Morowitz M.J."/>
            <person name="Banfield J.F."/>
        </authorList>
    </citation>
    <scope>NUCLEOTIDE SEQUENCE [LARGE SCALE GENOMIC DNA]</scope>
    <source>
        <strain evidence="1">S2_003_000_R2_14</strain>
    </source>
</reference>
<organism evidence="1 2">
    <name type="scientific">Archangium gephyra</name>
    <dbReference type="NCBI Taxonomy" id="48"/>
    <lineage>
        <taxon>Bacteria</taxon>
        <taxon>Pseudomonadati</taxon>
        <taxon>Myxococcota</taxon>
        <taxon>Myxococcia</taxon>
        <taxon>Myxococcales</taxon>
        <taxon>Cystobacterineae</taxon>
        <taxon>Archangiaceae</taxon>
        <taxon>Archangium</taxon>
    </lineage>
</organism>
<sequence length="188" mass="20632">MAFDVVMFGSLSVPQQNVEEWLTTPFQFTGQPQLDEVLQETPEALLAMLGEVICAPHEFFKVTLEEGRVTVQCYASEDSFRETSPALALLFASAADFGGVGELNFAGYQGIRFGERVTLRGGQCAFLKLSGAELAELEQQQAFRSLDARIHERFDALVGRAPATDARGARWAINPFTGRRVLVAAEAR</sequence>
<comment type="caution">
    <text evidence="1">The sequence shown here is derived from an EMBL/GenBank/DDBJ whole genome shotgun (WGS) entry which is preliminary data.</text>
</comment>
<dbReference type="AlphaFoldDB" id="A0A2W5TS59"/>
<name>A0A2W5TS59_9BACT</name>
<protein>
    <submittedName>
        <fullName evidence="1">Uncharacterized protein</fullName>
    </submittedName>
</protein>
<proteinExistence type="predicted"/>
<accession>A0A2W5TS59</accession>
<evidence type="ECO:0000313" key="2">
    <source>
        <dbReference type="Proteomes" id="UP000249061"/>
    </source>
</evidence>
<evidence type="ECO:0000313" key="1">
    <source>
        <dbReference type="EMBL" id="PZR18440.1"/>
    </source>
</evidence>
<dbReference type="EMBL" id="QFQP01000001">
    <property type="protein sequence ID" value="PZR18440.1"/>
    <property type="molecule type" value="Genomic_DNA"/>
</dbReference>
<gene>
    <name evidence="1" type="ORF">DI536_00740</name>
</gene>
<dbReference type="Proteomes" id="UP000249061">
    <property type="component" value="Unassembled WGS sequence"/>
</dbReference>